<dbReference type="EMBL" id="MHSR01000013">
    <property type="protein sequence ID" value="OHA46589.1"/>
    <property type="molecule type" value="Genomic_DNA"/>
</dbReference>
<reference evidence="1 2" key="1">
    <citation type="journal article" date="2016" name="Nat. Commun.">
        <title>Thousands of microbial genomes shed light on interconnected biogeochemical processes in an aquifer system.</title>
        <authorList>
            <person name="Anantharaman K."/>
            <person name="Brown C.T."/>
            <person name="Hug L.A."/>
            <person name="Sharon I."/>
            <person name="Castelle C.J."/>
            <person name="Probst A.J."/>
            <person name="Thomas B.C."/>
            <person name="Singh A."/>
            <person name="Wilkins M.J."/>
            <person name="Karaoz U."/>
            <person name="Brodie E.L."/>
            <person name="Williams K.H."/>
            <person name="Hubbard S.S."/>
            <person name="Banfield J.F."/>
        </authorList>
    </citation>
    <scope>NUCLEOTIDE SEQUENCE [LARGE SCALE GENOMIC DNA]</scope>
</reference>
<evidence type="ECO:0000313" key="1">
    <source>
        <dbReference type="EMBL" id="OHA46589.1"/>
    </source>
</evidence>
<organism evidence="1 2">
    <name type="scientific">Candidatus Terrybacteria bacterium RIFCSPHIGHO2_01_FULL_43_35</name>
    <dbReference type="NCBI Taxonomy" id="1802361"/>
    <lineage>
        <taxon>Bacteria</taxon>
        <taxon>Candidatus Terryibacteriota</taxon>
    </lineage>
</organism>
<dbReference type="Proteomes" id="UP000178869">
    <property type="component" value="Unassembled WGS sequence"/>
</dbReference>
<gene>
    <name evidence="1" type="ORF">A2828_01630</name>
</gene>
<dbReference type="AlphaFoldDB" id="A0A1G2PFQ6"/>
<comment type="caution">
    <text evidence="1">The sequence shown here is derived from an EMBL/GenBank/DDBJ whole genome shotgun (WGS) entry which is preliminary data.</text>
</comment>
<sequence length="272" mass="31121">MLPDAYENDYYKVEVISKIIIDGHEVVWVKTTAKIDYVEYMVACECGLNKQSGEFDPWHGWDCKYINAAMFLRRYEISQELAGKHDLDSHESKFPYISDAFKNAVFELFTRSQNNEWLGGNTNYLPGTLVSAILENAMEFGADMEHVWTAVNMLECEGKLASGTGTGASWAGILIPHDARRNRKNPVFPYSEKQVSNFKIKVFSPISGFEPLEWLIQVYNSKGKIVYEERVAIKYHPKWVTGSEIREGFHPTDVAQLNLALAKTEEKIWEMT</sequence>
<accession>A0A1G2PFQ6</accession>
<protein>
    <submittedName>
        <fullName evidence="1">Uncharacterized protein</fullName>
    </submittedName>
</protein>
<proteinExistence type="predicted"/>
<evidence type="ECO:0000313" key="2">
    <source>
        <dbReference type="Proteomes" id="UP000178869"/>
    </source>
</evidence>
<name>A0A1G2PFQ6_9BACT</name>